<accession>A0AAV1Q6Z2</accession>
<feature type="domain" description="Ig-like" evidence="3">
    <location>
        <begin position="735"/>
        <end position="831"/>
    </location>
</feature>
<dbReference type="SMART" id="SM00407">
    <property type="entry name" value="IGc1"/>
    <property type="match status" value="5"/>
</dbReference>
<evidence type="ECO:0000256" key="2">
    <source>
        <dbReference type="SAM" id="Phobius"/>
    </source>
</evidence>
<proteinExistence type="predicted"/>
<dbReference type="PROSITE" id="PS00290">
    <property type="entry name" value="IG_MHC"/>
    <property type="match status" value="2"/>
</dbReference>
<evidence type="ECO:0000259" key="3">
    <source>
        <dbReference type="PROSITE" id="PS50835"/>
    </source>
</evidence>
<keyword evidence="1" id="KW-0393">Immunoglobulin domain</keyword>
<dbReference type="InterPro" id="IPR036179">
    <property type="entry name" value="Ig-like_dom_sf"/>
</dbReference>
<feature type="domain" description="Ig-like" evidence="3">
    <location>
        <begin position="532"/>
        <end position="618"/>
    </location>
</feature>
<feature type="domain" description="Ig-like" evidence="3">
    <location>
        <begin position="431"/>
        <end position="521"/>
    </location>
</feature>
<dbReference type="PROSITE" id="PS50835">
    <property type="entry name" value="IG_LIKE"/>
    <property type="match status" value="9"/>
</dbReference>
<evidence type="ECO:0000256" key="1">
    <source>
        <dbReference type="ARBA" id="ARBA00023319"/>
    </source>
</evidence>
<dbReference type="EMBL" id="CAWUFR010000559">
    <property type="protein sequence ID" value="CAK6979224.1"/>
    <property type="molecule type" value="Genomic_DNA"/>
</dbReference>
<keyword evidence="5" id="KW-1185">Reference proteome</keyword>
<feature type="domain" description="Ig-like" evidence="3">
    <location>
        <begin position="839"/>
        <end position="928"/>
    </location>
</feature>
<feature type="domain" description="Ig-like" evidence="3">
    <location>
        <begin position="236"/>
        <end position="322"/>
    </location>
</feature>
<dbReference type="SUPFAM" id="SSF48726">
    <property type="entry name" value="Immunoglobulin"/>
    <property type="match status" value="9"/>
</dbReference>
<keyword evidence="2" id="KW-0812">Transmembrane</keyword>
<evidence type="ECO:0000313" key="5">
    <source>
        <dbReference type="Proteomes" id="UP001314229"/>
    </source>
</evidence>
<evidence type="ECO:0000313" key="4">
    <source>
        <dbReference type="EMBL" id="CAK6979224.1"/>
    </source>
</evidence>
<keyword evidence="2" id="KW-0472">Membrane</keyword>
<gene>
    <name evidence="4" type="ORF">FSCOSCO3_A000199</name>
</gene>
<dbReference type="InterPro" id="IPR003006">
    <property type="entry name" value="Ig/MHC_CS"/>
</dbReference>
<dbReference type="PANTHER" id="PTHR23411">
    <property type="entry name" value="TAPASIN"/>
    <property type="match status" value="1"/>
</dbReference>
<comment type="caution">
    <text evidence="4">The sequence shown here is derived from an EMBL/GenBank/DDBJ whole genome shotgun (WGS) entry which is preliminary data.</text>
</comment>
<dbReference type="CDD" id="cd00098">
    <property type="entry name" value="IgC1"/>
    <property type="match status" value="4"/>
</dbReference>
<sequence>MSEWAKGSTFSCKAKHNSKDFEKSIDICQIYASAPPYVHVEIPSFKTAMMAAAEVKATCLVHTVFDAKVTWLLDNISHSNNQVNQATNSTHIISNLTVSLSQWKNMKLLKCKAEHRCFSSAEETVVVSKPEVTSPSVEIRRFLPDILKGDRAVLECVITQLSSSDVYVTFQANNADISDKQFVDLPETPGPHSTSKYFTVPNKYWQEDTRFTCKVNVGFFNRNISSKSTDNIFVDPSVELLLLPSDESGPQTLICSGKGFNPQIEWTHESQQNFIDISVAADGLVVVTSQLQVPQTDWKRGKVFTCQVSDGSLNKNVRKDISLCSAHSSAPPYIHVEIPSFKTAMMAAAEVKATCLVHTVFDAKVTWLLDNISHSNNQVNQATNSTHIISNLTVSLSQWKNMKLLKCKAEHRCFSSAEETVVVSKPEVTSPSVEIRRFLPDILKGDRAVLECVITQLSSSDVYVTFQANNADISDKQFVDLPETPGPHSTSKYFTVPNKYWQEDTRFTCKVNVGFFNRNISSKSTDNIFVDPSVELLLLPSDESGPQTLICSGKGFNPQIEWTHESQQNSIDISVAADGLVVVTSQLQVPQTDWKRGKVFTCQVSDGFLNKNVRKNISRCSVTLPSYQTVGVYVWGPPIQQLQNKGQVTITCLLVGSHLSDFSITWKVGGSSYSPNLHTEPPESHRNGTETLRSFLNVSAEDWHTYKQVSCEGKHKCSNQGYKNHISKTTGLHPPAVKIIQPTISELSTSDILALVCEVSGFFPSNIIVYWEKDGQRLPSTDFTNGPAWNTGSSYSMSSKLNTSKTEGQDSTYSCVVRHESSETSFKSTIKDVFASVTPTKPTATLLQGSAELLCLVFGFSPASINITWLLDDTQELLDYNTSEPHRGPGGKFSIQSRLHLSRSNWLSGAVHTCRVTHATITLALNISKPVIMENCGFLDDIMHADVNQDIGVESWYMAVMFLFFFIISVVYGVLATLFKTK</sequence>
<keyword evidence="2" id="KW-1133">Transmembrane helix</keyword>
<feature type="domain" description="Ig-like" evidence="3">
    <location>
        <begin position="135"/>
        <end position="225"/>
    </location>
</feature>
<feature type="domain" description="Ig-like" evidence="3">
    <location>
        <begin position="332"/>
        <end position="424"/>
    </location>
</feature>
<name>A0AAV1Q6Z2_SCOSC</name>
<reference evidence="4 5" key="1">
    <citation type="submission" date="2024-01" db="EMBL/GenBank/DDBJ databases">
        <authorList>
            <person name="Alioto T."/>
            <person name="Alioto T."/>
            <person name="Gomez Garrido J."/>
        </authorList>
    </citation>
    <scope>NUCLEOTIDE SEQUENCE [LARGE SCALE GENOMIC DNA]</scope>
</reference>
<dbReference type="Pfam" id="PF07654">
    <property type="entry name" value="C1-set"/>
    <property type="match status" value="7"/>
</dbReference>
<protein>
    <submittedName>
        <fullName evidence="4">Uncharacterized protein LOC121883729</fullName>
    </submittedName>
</protein>
<dbReference type="Proteomes" id="UP001314229">
    <property type="component" value="Unassembled WGS sequence"/>
</dbReference>
<feature type="transmembrane region" description="Helical" evidence="2">
    <location>
        <begin position="956"/>
        <end position="979"/>
    </location>
</feature>
<dbReference type="EMBL" id="CAWUFR010000559">
    <property type="protein sequence ID" value="CAK6979223.1"/>
    <property type="molecule type" value="Genomic_DNA"/>
</dbReference>
<dbReference type="Gene3D" id="2.60.40.10">
    <property type="entry name" value="Immunoglobulins"/>
    <property type="match status" value="9"/>
</dbReference>
<dbReference type="InterPro" id="IPR007110">
    <property type="entry name" value="Ig-like_dom"/>
</dbReference>
<feature type="domain" description="Ig-like" evidence="3">
    <location>
        <begin position="36"/>
        <end position="128"/>
    </location>
</feature>
<organism evidence="4 5">
    <name type="scientific">Scomber scombrus</name>
    <name type="common">Atlantic mackerel</name>
    <name type="synonym">Scomber vernalis</name>
    <dbReference type="NCBI Taxonomy" id="13677"/>
    <lineage>
        <taxon>Eukaryota</taxon>
        <taxon>Metazoa</taxon>
        <taxon>Chordata</taxon>
        <taxon>Craniata</taxon>
        <taxon>Vertebrata</taxon>
        <taxon>Euteleostomi</taxon>
        <taxon>Actinopterygii</taxon>
        <taxon>Neopterygii</taxon>
        <taxon>Teleostei</taxon>
        <taxon>Neoteleostei</taxon>
        <taxon>Acanthomorphata</taxon>
        <taxon>Pelagiaria</taxon>
        <taxon>Scombriformes</taxon>
        <taxon>Scombridae</taxon>
        <taxon>Scomber</taxon>
    </lineage>
</organism>
<dbReference type="InterPro" id="IPR013783">
    <property type="entry name" value="Ig-like_fold"/>
</dbReference>
<feature type="domain" description="Ig-like" evidence="3">
    <location>
        <begin position="625"/>
        <end position="727"/>
    </location>
</feature>
<dbReference type="InterPro" id="IPR003597">
    <property type="entry name" value="Ig_C1-set"/>
</dbReference>
<dbReference type="AlphaFoldDB" id="A0AAV1Q6Z2"/>
<dbReference type="InterPro" id="IPR050380">
    <property type="entry name" value="Immune_Resp_Modulators"/>
</dbReference>